<dbReference type="AlphaFoldDB" id="A0AAE1JH07"/>
<feature type="domain" description="Thioesterase" evidence="3">
    <location>
        <begin position="62"/>
        <end position="132"/>
    </location>
</feature>
<accession>A0AAE1JH07</accession>
<dbReference type="CDD" id="cd03443">
    <property type="entry name" value="PaaI_thioesterase"/>
    <property type="match status" value="1"/>
</dbReference>
<dbReference type="PANTHER" id="PTHR21660:SF1">
    <property type="entry name" value="ACYL-COENZYME A THIOESTERASE 13"/>
    <property type="match status" value="1"/>
</dbReference>
<evidence type="ECO:0000259" key="3">
    <source>
        <dbReference type="Pfam" id="PF03061"/>
    </source>
</evidence>
<dbReference type="Pfam" id="PF03061">
    <property type="entry name" value="4HBT"/>
    <property type="match status" value="1"/>
</dbReference>
<name>A0AAE1JH07_9FABA</name>
<dbReference type="InterPro" id="IPR006683">
    <property type="entry name" value="Thioestr_dom"/>
</dbReference>
<dbReference type="EMBL" id="JAWXYG010000006">
    <property type="protein sequence ID" value="KAK4269358.1"/>
    <property type="molecule type" value="Genomic_DNA"/>
</dbReference>
<keyword evidence="2" id="KW-0378">Hydrolase</keyword>
<dbReference type="InterPro" id="IPR039298">
    <property type="entry name" value="ACOT13"/>
</dbReference>
<dbReference type="Gene3D" id="3.10.129.10">
    <property type="entry name" value="Hotdog Thioesterase"/>
    <property type="match status" value="1"/>
</dbReference>
<organism evidence="4 5">
    <name type="scientific">Acacia crassicarpa</name>
    <name type="common">northern wattle</name>
    <dbReference type="NCBI Taxonomy" id="499986"/>
    <lineage>
        <taxon>Eukaryota</taxon>
        <taxon>Viridiplantae</taxon>
        <taxon>Streptophyta</taxon>
        <taxon>Embryophyta</taxon>
        <taxon>Tracheophyta</taxon>
        <taxon>Spermatophyta</taxon>
        <taxon>Magnoliopsida</taxon>
        <taxon>eudicotyledons</taxon>
        <taxon>Gunneridae</taxon>
        <taxon>Pentapetalae</taxon>
        <taxon>rosids</taxon>
        <taxon>fabids</taxon>
        <taxon>Fabales</taxon>
        <taxon>Fabaceae</taxon>
        <taxon>Caesalpinioideae</taxon>
        <taxon>mimosoid clade</taxon>
        <taxon>Acacieae</taxon>
        <taxon>Acacia</taxon>
    </lineage>
</organism>
<proteinExistence type="inferred from homology"/>
<dbReference type="PANTHER" id="PTHR21660">
    <property type="entry name" value="THIOESTERASE SUPERFAMILY MEMBER-RELATED"/>
    <property type="match status" value="1"/>
</dbReference>
<evidence type="ECO:0000313" key="5">
    <source>
        <dbReference type="Proteomes" id="UP001293593"/>
    </source>
</evidence>
<dbReference type="SUPFAM" id="SSF54637">
    <property type="entry name" value="Thioesterase/thiol ester dehydrase-isomerase"/>
    <property type="match status" value="1"/>
</dbReference>
<comment type="similarity">
    <text evidence="1">Belongs to the thioesterase PaaI family.</text>
</comment>
<sequence>MEESKAQERVEQWIRRSSKGEIGHEAEVEATKDLRLLKIHKGFVLCDFLIHYGVSDESGKRHEGAMATLLDIIGSLTAFSFTAHEQTTVSLSVSCYSKPNLQEVVEIEGKAMAEQGRMTSVRVEVRTKHDRQIVALGIMWMAHAPPKNAAPQINKSISPKL</sequence>
<reference evidence="4" key="1">
    <citation type="submission" date="2023-10" db="EMBL/GenBank/DDBJ databases">
        <title>Chromosome-level genome of the transformable northern wattle, Acacia crassicarpa.</title>
        <authorList>
            <person name="Massaro I."/>
            <person name="Sinha N.R."/>
            <person name="Poethig S."/>
            <person name="Leichty A.R."/>
        </authorList>
    </citation>
    <scope>NUCLEOTIDE SEQUENCE</scope>
    <source>
        <strain evidence="4">Acra3RX</strain>
        <tissue evidence="4">Leaf</tissue>
    </source>
</reference>
<dbReference type="GO" id="GO:0047617">
    <property type="term" value="F:fatty acyl-CoA hydrolase activity"/>
    <property type="evidence" value="ECO:0007669"/>
    <property type="project" value="InterPro"/>
</dbReference>
<dbReference type="Proteomes" id="UP001293593">
    <property type="component" value="Unassembled WGS sequence"/>
</dbReference>
<comment type="caution">
    <text evidence="4">The sequence shown here is derived from an EMBL/GenBank/DDBJ whole genome shotgun (WGS) entry which is preliminary data.</text>
</comment>
<evidence type="ECO:0000313" key="4">
    <source>
        <dbReference type="EMBL" id="KAK4269358.1"/>
    </source>
</evidence>
<gene>
    <name evidence="4" type="ORF">QN277_022524</name>
</gene>
<evidence type="ECO:0000256" key="1">
    <source>
        <dbReference type="ARBA" id="ARBA00008324"/>
    </source>
</evidence>
<protein>
    <recommendedName>
        <fullName evidence="3">Thioesterase domain-containing protein</fullName>
    </recommendedName>
</protein>
<dbReference type="InterPro" id="IPR029069">
    <property type="entry name" value="HotDog_dom_sf"/>
</dbReference>
<evidence type="ECO:0000256" key="2">
    <source>
        <dbReference type="ARBA" id="ARBA00022801"/>
    </source>
</evidence>
<keyword evidence="5" id="KW-1185">Reference proteome</keyword>